<dbReference type="PRINTS" id="PR00111">
    <property type="entry name" value="ABHYDROLASE"/>
</dbReference>
<reference evidence="3 4" key="1">
    <citation type="submission" date="2018-01" db="EMBL/GenBank/DDBJ databases">
        <title>The draft genome of an aniline degradation strain ANB-1.</title>
        <authorList>
            <person name="Zhang L."/>
            <person name="Jiang J."/>
        </authorList>
    </citation>
    <scope>NUCLEOTIDE SEQUENCE [LARGE SCALE GENOMIC DNA]</scope>
    <source>
        <strain evidence="3 4">ANB-1</strain>
    </source>
</reference>
<protein>
    <submittedName>
        <fullName evidence="3">Alpha/beta hydrolase</fullName>
    </submittedName>
</protein>
<dbReference type="SUPFAM" id="SSF53474">
    <property type="entry name" value="alpha/beta-Hydrolases"/>
    <property type="match status" value="1"/>
</dbReference>
<dbReference type="PANTHER" id="PTHR43194:SF2">
    <property type="entry name" value="PEROXISOMAL MEMBRANE PROTEIN LPX1"/>
    <property type="match status" value="1"/>
</dbReference>
<comment type="caution">
    <text evidence="3">The sequence shown here is derived from an EMBL/GenBank/DDBJ whole genome shotgun (WGS) entry which is preliminary data.</text>
</comment>
<evidence type="ECO:0000256" key="1">
    <source>
        <dbReference type="SAM" id="Phobius"/>
    </source>
</evidence>
<dbReference type="Gene3D" id="3.40.50.1820">
    <property type="entry name" value="alpha/beta hydrolase"/>
    <property type="match status" value="1"/>
</dbReference>
<dbReference type="InterPro" id="IPR050228">
    <property type="entry name" value="Carboxylesterase_BioH"/>
</dbReference>
<feature type="transmembrane region" description="Helical" evidence="1">
    <location>
        <begin position="105"/>
        <end position="127"/>
    </location>
</feature>
<dbReference type="Proteomes" id="UP000235994">
    <property type="component" value="Unassembled WGS sequence"/>
</dbReference>
<dbReference type="AlphaFoldDB" id="A0A2N8KKI5"/>
<dbReference type="GO" id="GO:0016787">
    <property type="term" value="F:hydrolase activity"/>
    <property type="evidence" value="ECO:0007669"/>
    <property type="project" value="UniProtKB-KW"/>
</dbReference>
<organism evidence="3 4">
    <name type="scientific">Achromobacter pulmonis</name>
    <dbReference type="NCBI Taxonomy" id="1389932"/>
    <lineage>
        <taxon>Bacteria</taxon>
        <taxon>Pseudomonadati</taxon>
        <taxon>Pseudomonadota</taxon>
        <taxon>Betaproteobacteria</taxon>
        <taxon>Burkholderiales</taxon>
        <taxon>Alcaligenaceae</taxon>
        <taxon>Achromobacter</taxon>
    </lineage>
</organism>
<keyword evidence="1" id="KW-0812">Transmembrane</keyword>
<keyword evidence="1" id="KW-1133">Transmembrane helix</keyword>
<sequence>MQDARLEPRLEFVTCASPAGLHRMAYWEWGDPANDEVLVCVHGLTRSGRDFDTLARRLADRYRVVCPDVVGRGRSDWLSNPAFYTVPQYVSDMVTLLARLRPARLAWLGTSMGGLIGLALSGAAVYAQAMLAMRPHAGMLPPSEGLRLDKLVLNDVGPRLETGALARIGQYVGEPAEFESFDAAVAAMRANSTTFGPHTDAQWAELGRYLYPEQGGKWVKHYDLALAQALAAQTPQELAAGEQILWRAYDTVACPILIVRGEQSDLLTRATVEEMLARNPRARAHEVAGVGHAPTLMADEQVEPVAAFLLG</sequence>
<feature type="domain" description="AB hydrolase-1" evidence="2">
    <location>
        <begin position="38"/>
        <end position="300"/>
    </location>
</feature>
<evidence type="ECO:0000313" key="3">
    <source>
        <dbReference type="EMBL" id="PND33959.1"/>
    </source>
</evidence>
<keyword evidence="3" id="KW-0378">Hydrolase</keyword>
<dbReference type="PANTHER" id="PTHR43194">
    <property type="entry name" value="HYDROLASE ALPHA/BETA FOLD FAMILY"/>
    <property type="match status" value="1"/>
</dbReference>
<keyword evidence="4" id="KW-1185">Reference proteome</keyword>
<dbReference type="InterPro" id="IPR029058">
    <property type="entry name" value="AB_hydrolase_fold"/>
</dbReference>
<dbReference type="Pfam" id="PF12697">
    <property type="entry name" value="Abhydrolase_6"/>
    <property type="match status" value="1"/>
</dbReference>
<name>A0A2N8KKI5_9BURK</name>
<evidence type="ECO:0000259" key="2">
    <source>
        <dbReference type="Pfam" id="PF12697"/>
    </source>
</evidence>
<keyword evidence="1" id="KW-0472">Membrane</keyword>
<accession>A0A2N8KKI5</accession>
<evidence type="ECO:0000313" key="4">
    <source>
        <dbReference type="Proteomes" id="UP000235994"/>
    </source>
</evidence>
<proteinExistence type="predicted"/>
<dbReference type="InterPro" id="IPR000073">
    <property type="entry name" value="AB_hydrolase_1"/>
</dbReference>
<dbReference type="EMBL" id="POQS01000002">
    <property type="protein sequence ID" value="PND33959.1"/>
    <property type="molecule type" value="Genomic_DNA"/>
</dbReference>
<dbReference type="RefSeq" id="WP_102772041.1">
    <property type="nucleotide sequence ID" value="NZ_POQS01000002.1"/>
</dbReference>
<gene>
    <name evidence="3" type="ORF">C1I89_06820</name>
</gene>